<sequence length="400" mass="44551">MAQANILIIEDDAFHAKILQRFLSSLSSAHILVAQNGHEAVEALEHHCPDIIFCDLYMPDMDGVEFIRHFSKTNLSASLVLTSSVSDDVQESVMDMARSYGLDNISKLPKPISKADVAQVLRDHQSPAKHTMTMIENSEITAQEVRHALLRDEFEPFFQGHYCSKTQQLIGAEALVRWNHHSLGLLTPDKFLPAVFKGGLSYALSCKMLRASLENASSWHTLGHHIQISINVSPSDMEHPDFADKVIQALDHARFPANKLTLEVTEVEITHDLGRALDNMSRLRMRGVTISIDDFGTGYSSISQLINSPFSELKIDRLFISRMSESPKHFSALQCMINLGKSLGLKLVAEGVETRIQAKMMEKLGCDILQGFYYNKPMSSADFVERCMLGATANMVSESA</sequence>
<gene>
    <name evidence="4" type="ORF">EJ063_05880</name>
</gene>
<dbReference type="PROSITE" id="PS50883">
    <property type="entry name" value="EAL"/>
    <property type="match status" value="1"/>
</dbReference>
<dbReference type="PANTHER" id="PTHR33121:SF70">
    <property type="entry name" value="SIGNALING PROTEIN YKOW"/>
    <property type="match status" value="1"/>
</dbReference>
<keyword evidence="5" id="KW-1185">Reference proteome</keyword>
<organism evidence="4 5">
    <name type="scientific">Vibrio aquaticus</name>
    <dbReference type="NCBI Taxonomy" id="2496559"/>
    <lineage>
        <taxon>Bacteria</taxon>
        <taxon>Pseudomonadati</taxon>
        <taxon>Pseudomonadota</taxon>
        <taxon>Gammaproteobacteria</taxon>
        <taxon>Vibrionales</taxon>
        <taxon>Vibrionaceae</taxon>
        <taxon>Vibrio</taxon>
    </lineage>
</organism>
<dbReference type="InterPro" id="IPR011006">
    <property type="entry name" value="CheY-like_superfamily"/>
</dbReference>
<evidence type="ECO:0000313" key="4">
    <source>
        <dbReference type="EMBL" id="RTZ18309.1"/>
    </source>
</evidence>
<dbReference type="RefSeq" id="WP_126573054.1">
    <property type="nucleotide sequence ID" value="NZ_RXZH01000001.1"/>
</dbReference>
<comment type="caution">
    <text evidence="4">The sequence shown here is derived from an EMBL/GenBank/DDBJ whole genome shotgun (WGS) entry which is preliminary data.</text>
</comment>
<dbReference type="InterPro" id="IPR050706">
    <property type="entry name" value="Cyclic-di-GMP_PDE-like"/>
</dbReference>
<dbReference type="OrthoDB" id="9812358at2"/>
<dbReference type="SMART" id="SM00052">
    <property type="entry name" value="EAL"/>
    <property type="match status" value="1"/>
</dbReference>
<dbReference type="Gene3D" id="3.20.20.450">
    <property type="entry name" value="EAL domain"/>
    <property type="match status" value="1"/>
</dbReference>
<accession>A0A3S0QG45</accession>
<dbReference type="Pfam" id="PF00072">
    <property type="entry name" value="Response_reg"/>
    <property type="match status" value="1"/>
</dbReference>
<dbReference type="AlphaFoldDB" id="A0A3S0QG45"/>
<dbReference type="Pfam" id="PF00563">
    <property type="entry name" value="EAL"/>
    <property type="match status" value="1"/>
</dbReference>
<dbReference type="CDD" id="cd01948">
    <property type="entry name" value="EAL"/>
    <property type="match status" value="1"/>
</dbReference>
<dbReference type="PANTHER" id="PTHR33121">
    <property type="entry name" value="CYCLIC DI-GMP PHOSPHODIESTERASE PDEF"/>
    <property type="match status" value="1"/>
</dbReference>
<dbReference type="SUPFAM" id="SSF52172">
    <property type="entry name" value="CheY-like"/>
    <property type="match status" value="1"/>
</dbReference>
<dbReference type="EMBL" id="RXZH01000001">
    <property type="protein sequence ID" value="RTZ18309.1"/>
    <property type="molecule type" value="Genomic_DNA"/>
</dbReference>
<keyword evidence="1" id="KW-0597">Phosphoprotein</keyword>
<dbReference type="SUPFAM" id="SSF141868">
    <property type="entry name" value="EAL domain-like"/>
    <property type="match status" value="1"/>
</dbReference>
<proteinExistence type="predicted"/>
<dbReference type="PROSITE" id="PS50110">
    <property type="entry name" value="RESPONSE_REGULATORY"/>
    <property type="match status" value="1"/>
</dbReference>
<feature type="domain" description="Response regulatory" evidence="2">
    <location>
        <begin position="5"/>
        <end position="125"/>
    </location>
</feature>
<dbReference type="Proteomes" id="UP000268973">
    <property type="component" value="Unassembled WGS sequence"/>
</dbReference>
<evidence type="ECO:0000259" key="3">
    <source>
        <dbReference type="PROSITE" id="PS50883"/>
    </source>
</evidence>
<feature type="modified residue" description="4-aspartylphosphate" evidence="1">
    <location>
        <position position="55"/>
    </location>
</feature>
<dbReference type="Gene3D" id="3.40.50.2300">
    <property type="match status" value="1"/>
</dbReference>
<dbReference type="GO" id="GO:0071111">
    <property type="term" value="F:cyclic-guanylate-specific phosphodiesterase activity"/>
    <property type="evidence" value="ECO:0007669"/>
    <property type="project" value="InterPro"/>
</dbReference>
<reference evidence="4 5" key="1">
    <citation type="submission" date="2018-12" db="EMBL/GenBank/DDBJ databases">
        <title>Vibrio sp. isolated from China Sea.</title>
        <authorList>
            <person name="Li Y."/>
        </authorList>
    </citation>
    <scope>NUCLEOTIDE SEQUENCE [LARGE SCALE GENOMIC DNA]</scope>
    <source>
        <strain evidence="4 5">BEI207</strain>
    </source>
</reference>
<name>A0A3S0QG45_9VIBR</name>
<evidence type="ECO:0000256" key="1">
    <source>
        <dbReference type="PROSITE-ProRule" id="PRU00169"/>
    </source>
</evidence>
<feature type="domain" description="EAL" evidence="3">
    <location>
        <begin position="138"/>
        <end position="391"/>
    </location>
</feature>
<evidence type="ECO:0000313" key="5">
    <source>
        <dbReference type="Proteomes" id="UP000268973"/>
    </source>
</evidence>
<protein>
    <submittedName>
        <fullName evidence="4">EAL domain-containing protein</fullName>
    </submittedName>
</protein>
<dbReference type="SMART" id="SM00448">
    <property type="entry name" value="REC"/>
    <property type="match status" value="1"/>
</dbReference>
<dbReference type="InterPro" id="IPR035919">
    <property type="entry name" value="EAL_sf"/>
</dbReference>
<dbReference type="InterPro" id="IPR001789">
    <property type="entry name" value="Sig_transdc_resp-reg_receiver"/>
</dbReference>
<evidence type="ECO:0000259" key="2">
    <source>
        <dbReference type="PROSITE" id="PS50110"/>
    </source>
</evidence>
<dbReference type="InterPro" id="IPR001633">
    <property type="entry name" value="EAL_dom"/>
</dbReference>
<dbReference type="GO" id="GO:0000160">
    <property type="term" value="P:phosphorelay signal transduction system"/>
    <property type="evidence" value="ECO:0007669"/>
    <property type="project" value="InterPro"/>
</dbReference>